<dbReference type="EMBL" id="KI397522">
    <property type="protein sequence ID" value="ERM94023.1"/>
    <property type="molecule type" value="Genomic_DNA"/>
</dbReference>
<dbReference type="AlphaFoldDB" id="W1NF07"/>
<reference evidence="2" key="1">
    <citation type="journal article" date="2013" name="Science">
        <title>The Amborella genome and the evolution of flowering plants.</title>
        <authorList>
            <consortium name="Amborella Genome Project"/>
        </authorList>
    </citation>
    <scope>NUCLEOTIDE SEQUENCE [LARGE SCALE GENOMIC DNA]</scope>
</reference>
<evidence type="ECO:0000313" key="1">
    <source>
        <dbReference type="EMBL" id="ERM94023.1"/>
    </source>
</evidence>
<protein>
    <submittedName>
        <fullName evidence="1">Uncharacterized protein</fullName>
    </submittedName>
</protein>
<sequence>MQRLVISISHLYLSRPPTLPFLLSTDNGESHAHQAQWDNIKKIKGCRTQRDGLGRKKVDVAWGIGVGTAEDTPGTQELKLLILKLPEIYITFLCSGYGDVDGSEHKIRHTRTGQQLPEEGPIK</sequence>
<name>W1NF07_AMBTC</name>
<evidence type="ECO:0000313" key="2">
    <source>
        <dbReference type="Proteomes" id="UP000017836"/>
    </source>
</evidence>
<dbReference type="Gramene" id="ERM94023">
    <property type="protein sequence ID" value="ERM94023"/>
    <property type="gene ID" value="AMTR_s00136p00114690"/>
</dbReference>
<keyword evidence="2" id="KW-1185">Reference proteome</keyword>
<dbReference type="HOGENOM" id="CLU_2018325_0_0_1"/>
<proteinExistence type="predicted"/>
<organism evidence="1 2">
    <name type="scientific">Amborella trichopoda</name>
    <dbReference type="NCBI Taxonomy" id="13333"/>
    <lineage>
        <taxon>Eukaryota</taxon>
        <taxon>Viridiplantae</taxon>
        <taxon>Streptophyta</taxon>
        <taxon>Embryophyta</taxon>
        <taxon>Tracheophyta</taxon>
        <taxon>Spermatophyta</taxon>
        <taxon>Magnoliopsida</taxon>
        <taxon>Amborellales</taxon>
        <taxon>Amborellaceae</taxon>
        <taxon>Amborella</taxon>
    </lineage>
</organism>
<gene>
    <name evidence="1" type="ORF">AMTR_s00136p00114690</name>
</gene>
<dbReference type="Proteomes" id="UP000017836">
    <property type="component" value="Unassembled WGS sequence"/>
</dbReference>
<accession>W1NF07</accession>